<evidence type="ECO:0000256" key="6">
    <source>
        <dbReference type="ARBA" id="ARBA00022707"/>
    </source>
</evidence>
<gene>
    <name evidence="12" type="ORF">ABEB36_008880</name>
</gene>
<dbReference type="InterPro" id="IPR014764">
    <property type="entry name" value="DCN-prot"/>
</dbReference>
<feature type="domain" description="DCUN1" evidence="11">
    <location>
        <begin position="91"/>
        <end position="283"/>
    </location>
</feature>
<comment type="function">
    <text evidence="10">Neddylation of cullins play an essential role in the regulation of SCF-type complexes activity.</text>
</comment>
<proteinExistence type="predicted"/>
<evidence type="ECO:0000256" key="9">
    <source>
        <dbReference type="ARBA" id="ARBA00023288"/>
    </source>
</evidence>
<evidence type="ECO:0000256" key="8">
    <source>
        <dbReference type="ARBA" id="ARBA00023242"/>
    </source>
</evidence>
<evidence type="ECO:0000256" key="2">
    <source>
        <dbReference type="ARBA" id="ARBA00004236"/>
    </source>
</evidence>
<keyword evidence="9" id="KW-0449">Lipoprotein</keyword>
<dbReference type="Gene3D" id="1.10.238.10">
    <property type="entry name" value="EF-hand"/>
    <property type="match status" value="1"/>
</dbReference>
<keyword evidence="4" id="KW-1003">Cell membrane</keyword>
<dbReference type="EMBL" id="JBDJPC010000006">
    <property type="protein sequence ID" value="KAL1498017.1"/>
    <property type="molecule type" value="Genomic_DNA"/>
</dbReference>
<dbReference type="GO" id="GO:0005886">
    <property type="term" value="C:plasma membrane"/>
    <property type="evidence" value="ECO:0007669"/>
    <property type="project" value="UniProtKB-SubCell"/>
</dbReference>
<evidence type="ECO:0000256" key="1">
    <source>
        <dbReference type="ARBA" id="ARBA00004123"/>
    </source>
</evidence>
<comment type="caution">
    <text evidence="12">The sequence shown here is derived from an EMBL/GenBank/DDBJ whole genome shotgun (WGS) entry which is preliminary data.</text>
</comment>
<accession>A0ABD1END5</accession>
<evidence type="ECO:0000256" key="7">
    <source>
        <dbReference type="ARBA" id="ARBA00023136"/>
    </source>
</evidence>
<comment type="subcellular location">
    <subcellularLocation>
        <location evidence="2">Cell membrane</location>
    </subcellularLocation>
    <subcellularLocation>
        <location evidence="3">Cytoplasm</location>
        <location evidence="3">Perinuclear region</location>
    </subcellularLocation>
    <subcellularLocation>
        <location evidence="1">Nucleus</location>
    </subcellularLocation>
</comment>
<name>A0ABD1END5_HYPHA</name>
<dbReference type="Proteomes" id="UP001566132">
    <property type="component" value="Unassembled WGS sequence"/>
</dbReference>
<dbReference type="PROSITE" id="PS51229">
    <property type="entry name" value="DCUN1"/>
    <property type="match status" value="1"/>
</dbReference>
<keyword evidence="5" id="KW-0963">Cytoplasm</keyword>
<evidence type="ECO:0000256" key="3">
    <source>
        <dbReference type="ARBA" id="ARBA00004556"/>
    </source>
</evidence>
<keyword evidence="13" id="KW-1185">Reference proteome</keyword>
<dbReference type="PANTHER" id="PTHR12281:SF31">
    <property type="entry name" value="DCN1-LIKE PROTEIN 3"/>
    <property type="match status" value="1"/>
</dbReference>
<evidence type="ECO:0000313" key="12">
    <source>
        <dbReference type="EMBL" id="KAL1498017.1"/>
    </source>
</evidence>
<dbReference type="GO" id="GO:0005634">
    <property type="term" value="C:nucleus"/>
    <property type="evidence" value="ECO:0007669"/>
    <property type="project" value="UniProtKB-SubCell"/>
</dbReference>
<evidence type="ECO:0000259" key="11">
    <source>
        <dbReference type="PROSITE" id="PS51229"/>
    </source>
</evidence>
<evidence type="ECO:0000256" key="5">
    <source>
        <dbReference type="ARBA" id="ARBA00022490"/>
    </source>
</evidence>
<dbReference type="Pfam" id="PF03556">
    <property type="entry name" value="Cullin_binding"/>
    <property type="match status" value="1"/>
</dbReference>
<dbReference type="GO" id="GO:2000436">
    <property type="term" value="P:positive regulation of protein neddylation"/>
    <property type="evidence" value="ECO:0007669"/>
    <property type="project" value="UniProtKB-ARBA"/>
</dbReference>
<dbReference type="Gene3D" id="1.10.238.200">
    <property type="entry name" value="Cullin, PONY binding domain"/>
    <property type="match status" value="1"/>
</dbReference>
<reference evidence="12 13" key="1">
    <citation type="submission" date="2024-05" db="EMBL/GenBank/DDBJ databases">
        <title>Genetic variation in Jamaican populations of the coffee berry borer (Hypothenemus hampei).</title>
        <authorList>
            <person name="Errbii M."/>
            <person name="Myrie A."/>
        </authorList>
    </citation>
    <scope>NUCLEOTIDE SEQUENCE [LARGE SCALE GENOMIC DNA]</scope>
    <source>
        <strain evidence="12">JA-Hopewell-2020-01-JO</strain>
        <tissue evidence="12">Whole body</tissue>
    </source>
</reference>
<organism evidence="12 13">
    <name type="scientific">Hypothenemus hampei</name>
    <name type="common">Coffee berry borer</name>
    <dbReference type="NCBI Taxonomy" id="57062"/>
    <lineage>
        <taxon>Eukaryota</taxon>
        <taxon>Metazoa</taxon>
        <taxon>Ecdysozoa</taxon>
        <taxon>Arthropoda</taxon>
        <taxon>Hexapoda</taxon>
        <taxon>Insecta</taxon>
        <taxon>Pterygota</taxon>
        <taxon>Neoptera</taxon>
        <taxon>Endopterygota</taxon>
        <taxon>Coleoptera</taxon>
        <taxon>Polyphaga</taxon>
        <taxon>Cucujiformia</taxon>
        <taxon>Curculionidae</taxon>
        <taxon>Scolytinae</taxon>
        <taxon>Hypothenemus</taxon>
    </lineage>
</organism>
<keyword evidence="7" id="KW-0472">Membrane</keyword>
<evidence type="ECO:0000256" key="4">
    <source>
        <dbReference type="ARBA" id="ARBA00022475"/>
    </source>
</evidence>
<dbReference type="FunFam" id="1.10.238.10:FF:000126">
    <property type="entry name" value="DCN1-like protein"/>
    <property type="match status" value="1"/>
</dbReference>
<evidence type="ECO:0000256" key="10">
    <source>
        <dbReference type="RuleBase" id="RU410713"/>
    </source>
</evidence>
<dbReference type="InterPro" id="IPR042460">
    <property type="entry name" value="DCN1-like_PONY"/>
</dbReference>
<keyword evidence="6" id="KW-0519">Myristate</keyword>
<sequence>MGNCWTCCKEPEQLAPDPEAQNCNKQGDMPEVSLFPAPSHVPASSAPLEALLSNGAPTESSSANALNRFYPPSRRSTTKSVVVMGISESKPSDLKVNALFDHYKDEYEDTILADGIDQFCKDLNIPPEDLKILVLAWKLNAEQMCRFTRSEFVNGLKSIKCDSIKAIQTRLPELVQEVEQNEQLFKDLYRFAFKFGLDVQTGQRILPTSMAVGLWKLVFTIREPPILNRWLHFLETHPMIRGIPKDTWNMFLNLSEHVGNDLSCYDDNEAWPSLFDDFVEYENDQANQNISKDKERECEDFLIEDG</sequence>
<dbReference type="InterPro" id="IPR005176">
    <property type="entry name" value="PONY_dom"/>
</dbReference>
<evidence type="ECO:0000313" key="13">
    <source>
        <dbReference type="Proteomes" id="UP001566132"/>
    </source>
</evidence>
<dbReference type="FunFam" id="1.10.238.200:FF:000003">
    <property type="entry name" value="DCN1-like protein 3"/>
    <property type="match status" value="1"/>
</dbReference>
<protein>
    <recommendedName>
        <fullName evidence="10">Defective in cullin neddylation protein</fullName>
    </recommendedName>
</protein>
<dbReference type="GO" id="GO:0048471">
    <property type="term" value="C:perinuclear region of cytoplasm"/>
    <property type="evidence" value="ECO:0007669"/>
    <property type="project" value="UniProtKB-SubCell"/>
</dbReference>
<dbReference type="AlphaFoldDB" id="A0ABD1END5"/>
<dbReference type="PANTHER" id="PTHR12281">
    <property type="entry name" value="RP42 RELATED"/>
    <property type="match status" value="1"/>
</dbReference>
<keyword evidence="8" id="KW-0539">Nucleus</keyword>